<dbReference type="Gene3D" id="3.30.559.10">
    <property type="entry name" value="Chloramphenicol acetyltransferase-like domain"/>
    <property type="match status" value="1"/>
</dbReference>
<comment type="cofactor">
    <cofactor evidence="1 6">
        <name>(R)-lipoate</name>
        <dbReference type="ChEBI" id="CHEBI:83088"/>
    </cofactor>
</comment>
<dbReference type="InterPro" id="IPR011053">
    <property type="entry name" value="Single_hybrid_motif"/>
</dbReference>
<dbReference type="GO" id="GO:0005737">
    <property type="term" value="C:cytoplasm"/>
    <property type="evidence" value="ECO:0007669"/>
    <property type="project" value="TreeGrafter"/>
</dbReference>
<dbReference type="PANTHER" id="PTHR43178">
    <property type="entry name" value="DIHYDROLIPOAMIDE ACETYLTRANSFERASE COMPONENT OF PYRUVATE DEHYDROGENASE COMPLEX"/>
    <property type="match status" value="1"/>
</dbReference>
<dbReference type="Gene3D" id="2.40.50.100">
    <property type="match status" value="1"/>
</dbReference>
<evidence type="ECO:0000256" key="1">
    <source>
        <dbReference type="ARBA" id="ARBA00001938"/>
    </source>
</evidence>
<accession>A0A2K8P3B6</accession>
<keyword evidence="4 6" id="KW-0450">Lipoyl</keyword>
<dbReference type="AlphaFoldDB" id="A0A2K8P3B6"/>
<feature type="domain" description="Peripheral subunit-binding (PSBD)" evidence="8">
    <location>
        <begin position="132"/>
        <end position="169"/>
    </location>
</feature>
<dbReference type="PROSITE" id="PS50968">
    <property type="entry name" value="BIOTINYL_LIPOYL"/>
    <property type="match status" value="1"/>
</dbReference>
<protein>
    <recommendedName>
        <fullName evidence="6">Dihydrolipoamide acetyltransferase component of pyruvate dehydrogenase complex</fullName>
        <ecNumber evidence="6">2.3.1.-</ecNumber>
    </recommendedName>
</protein>
<dbReference type="EC" id="2.3.1.-" evidence="6"/>
<dbReference type="InterPro" id="IPR004167">
    <property type="entry name" value="PSBD"/>
</dbReference>
<dbReference type="InterPro" id="IPR050743">
    <property type="entry name" value="2-oxoacid_DH_E2_comp"/>
</dbReference>
<gene>
    <name evidence="9" type="primary">pdhC</name>
    <name evidence="9" type="ORF">MTABA_v1c00390</name>
</gene>
<dbReference type="InterPro" id="IPR023213">
    <property type="entry name" value="CAT-like_dom_sf"/>
</dbReference>
<dbReference type="OrthoDB" id="9805770at2"/>
<dbReference type="PROSITE" id="PS51826">
    <property type="entry name" value="PSBD"/>
    <property type="match status" value="1"/>
</dbReference>
<dbReference type="RefSeq" id="WP_100679214.1">
    <property type="nucleotide sequence ID" value="NZ_CP024969.1"/>
</dbReference>
<dbReference type="SUPFAM" id="SSF47005">
    <property type="entry name" value="Peripheral subunit-binding domain of 2-oxo acid dehydrogenase complex"/>
    <property type="match status" value="1"/>
</dbReference>
<evidence type="ECO:0000256" key="5">
    <source>
        <dbReference type="ARBA" id="ARBA00023315"/>
    </source>
</evidence>
<dbReference type="EMBL" id="CP024969">
    <property type="protein sequence ID" value="ATZ21247.1"/>
    <property type="molecule type" value="Genomic_DNA"/>
</dbReference>
<organism evidence="9 10">
    <name type="scientific">Mesoplasma tabanidae</name>
    <dbReference type="NCBI Taxonomy" id="219745"/>
    <lineage>
        <taxon>Bacteria</taxon>
        <taxon>Bacillati</taxon>
        <taxon>Mycoplasmatota</taxon>
        <taxon>Mollicutes</taxon>
        <taxon>Entomoplasmatales</taxon>
        <taxon>Entomoplasmataceae</taxon>
        <taxon>Mesoplasma</taxon>
    </lineage>
</organism>
<dbReference type="Gene3D" id="4.10.320.10">
    <property type="entry name" value="E3-binding domain"/>
    <property type="match status" value="1"/>
</dbReference>
<keyword evidence="9" id="KW-0670">Pyruvate</keyword>
<feature type="domain" description="Lipoyl-binding" evidence="7">
    <location>
        <begin position="1"/>
        <end position="76"/>
    </location>
</feature>
<dbReference type="Pfam" id="PF00364">
    <property type="entry name" value="Biotin_lipoyl"/>
    <property type="match status" value="1"/>
</dbReference>
<dbReference type="PROSITE" id="PS00189">
    <property type="entry name" value="LIPOYL"/>
    <property type="match status" value="1"/>
</dbReference>
<keyword evidence="10" id="KW-1185">Reference proteome</keyword>
<proteinExistence type="inferred from homology"/>
<evidence type="ECO:0000256" key="2">
    <source>
        <dbReference type="ARBA" id="ARBA00007317"/>
    </source>
</evidence>
<evidence type="ECO:0000256" key="4">
    <source>
        <dbReference type="ARBA" id="ARBA00022823"/>
    </source>
</evidence>
<reference evidence="9 10" key="1">
    <citation type="submission" date="2017-11" db="EMBL/GenBank/DDBJ databases">
        <title>Genome sequence of Mesoplasma tabanidae BARC 857 (ATCC 49584).</title>
        <authorList>
            <person name="Lo W.-S."/>
            <person name="Kuo C.-H."/>
        </authorList>
    </citation>
    <scope>NUCLEOTIDE SEQUENCE [LARGE SCALE GENOMIC DNA]</scope>
    <source>
        <strain evidence="9 10">BARC 857</strain>
    </source>
</reference>
<dbReference type="InterPro" id="IPR036625">
    <property type="entry name" value="E3-bd_dom_sf"/>
</dbReference>
<dbReference type="InterPro" id="IPR001078">
    <property type="entry name" value="2-oxoacid_DH_actylTfrase"/>
</dbReference>
<dbReference type="Pfam" id="PF02817">
    <property type="entry name" value="E3_binding"/>
    <property type="match status" value="1"/>
</dbReference>
<evidence type="ECO:0000313" key="9">
    <source>
        <dbReference type="EMBL" id="ATZ21247.1"/>
    </source>
</evidence>
<keyword evidence="3 6" id="KW-0808">Transferase</keyword>
<evidence type="ECO:0000256" key="6">
    <source>
        <dbReference type="RuleBase" id="RU003423"/>
    </source>
</evidence>
<keyword evidence="5 6" id="KW-0012">Acyltransferase</keyword>
<evidence type="ECO:0000259" key="8">
    <source>
        <dbReference type="PROSITE" id="PS51826"/>
    </source>
</evidence>
<dbReference type="KEGG" id="mtab:MTABA_v1c00390"/>
<dbReference type="InterPro" id="IPR000089">
    <property type="entry name" value="Biotin_lipoyl"/>
</dbReference>
<dbReference type="GO" id="GO:0031405">
    <property type="term" value="F:lipoic acid binding"/>
    <property type="evidence" value="ECO:0007669"/>
    <property type="project" value="TreeGrafter"/>
</dbReference>
<name>A0A2K8P3B6_9MOLU</name>
<evidence type="ECO:0000256" key="3">
    <source>
        <dbReference type="ARBA" id="ARBA00022679"/>
    </source>
</evidence>
<dbReference type="FunFam" id="3.30.559.10:FF:000007">
    <property type="entry name" value="Dihydrolipoamide acetyltransferase component of pyruvate dehydrogenase complex"/>
    <property type="match status" value="1"/>
</dbReference>
<dbReference type="SUPFAM" id="SSF51230">
    <property type="entry name" value="Single hybrid motif"/>
    <property type="match status" value="1"/>
</dbReference>
<dbReference type="Pfam" id="PF00198">
    <property type="entry name" value="2-oxoacid_dh"/>
    <property type="match status" value="1"/>
</dbReference>
<comment type="similarity">
    <text evidence="2 6">Belongs to the 2-oxoacid dehydrogenase family.</text>
</comment>
<dbReference type="PANTHER" id="PTHR43178:SF5">
    <property type="entry name" value="LIPOAMIDE ACYLTRANSFERASE COMPONENT OF BRANCHED-CHAIN ALPHA-KETO ACID DEHYDROGENASE COMPLEX, MITOCHONDRIAL"/>
    <property type="match status" value="1"/>
</dbReference>
<dbReference type="InterPro" id="IPR003016">
    <property type="entry name" value="2-oxoA_DH_lipoyl-BS"/>
</dbReference>
<dbReference type="SUPFAM" id="SSF52777">
    <property type="entry name" value="CoA-dependent acyltransferases"/>
    <property type="match status" value="1"/>
</dbReference>
<evidence type="ECO:0000259" key="7">
    <source>
        <dbReference type="PROSITE" id="PS50968"/>
    </source>
</evidence>
<sequence>MFKVKFADIGEGLTEGKVAEVLVKMGQEIKEGDALFFVETDKVNSEIPAPVGGKIANILISEGQEIKVGDVVIEIDDGSGLAEVTPVAEVKTKSEPIEENASVVGSTPVSNDVIASRATTNDAVVISNSGVKATPLARKIAADKKIDLSTIKGTGPHGRILVSDLGSASVAASSTSSVPKAAMKSIVDIDAPLSWDSIPMNGIRKATVKAMVKSHSENAAFTGMKNINITPTYDMRAMLKDGCESKGIKLTYLAFIVKAAAKVLEEMPNINVRIDAENNAILQVHNINIGIAVDTEKGLMVPVIKGANHLSIFEIASKIGELAKKARDGKLAMNEMKDATFTVSNFGSVGLDYATPIINSPESAILGVGTMTKTPIFVKDEIKAGWIMPFSMTCDHRIIDGGDAGRFLMKIENYLSNPALLLM</sequence>
<evidence type="ECO:0000313" key="10">
    <source>
        <dbReference type="Proteomes" id="UP000232223"/>
    </source>
</evidence>
<dbReference type="Proteomes" id="UP000232223">
    <property type="component" value="Chromosome"/>
</dbReference>
<dbReference type="CDD" id="cd06849">
    <property type="entry name" value="lipoyl_domain"/>
    <property type="match status" value="1"/>
</dbReference>
<dbReference type="GO" id="GO:0016407">
    <property type="term" value="F:acetyltransferase activity"/>
    <property type="evidence" value="ECO:0007669"/>
    <property type="project" value="TreeGrafter"/>
</dbReference>